<keyword evidence="11 21" id="KW-0460">Magnesium</keyword>
<dbReference type="GO" id="GO:0005886">
    <property type="term" value="C:plasma membrane"/>
    <property type="evidence" value="ECO:0007669"/>
    <property type="project" value="UniProtKB-SubCell"/>
</dbReference>
<feature type="transmembrane region" description="Helical" evidence="23">
    <location>
        <begin position="141"/>
        <end position="165"/>
    </location>
</feature>
<feature type="binding site" evidence="21">
    <location>
        <position position="980"/>
    </location>
    <ligand>
        <name>Mg(2+)</name>
        <dbReference type="ChEBI" id="CHEBI:18420"/>
        <label>2</label>
    </ligand>
</feature>
<protein>
    <recommendedName>
        <fullName evidence="21">Lysine--tRNA ligase</fullName>
        <ecNumber evidence="21">6.1.1.6</ecNumber>
    </recommendedName>
    <alternativeName>
        <fullName evidence="21">Lysyl-tRNA synthetase</fullName>
        <shortName evidence="21">LysRS</shortName>
    </alternativeName>
</protein>
<evidence type="ECO:0000256" key="21">
    <source>
        <dbReference type="HAMAP-Rule" id="MF_00252"/>
    </source>
</evidence>
<evidence type="ECO:0000313" key="26">
    <source>
        <dbReference type="Proteomes" id="UP000198929"/>
    </source>
</evidence>
<comment type="subunit">
    <text evidence="21">Homodimer.</text>
</comment>
<evidence type="ECO:0000256" key="13">
    <source>
        <dbReference type="ARBA" id="ARBA00023098"/>
    </source>
</evidence>
<dbReference type="InterPro" id="IPR024320">
    <property type="entry name" value="LPG_synthase_C"/>
</dbReference>
<keyword evidence="12 23" id="KW-1133">Transmembrane helix</keyword>
<dbReference type="PRINTS" id="PR00982">
    <property type="entry name" value="TRNASYNTHLYS"/>
</dbReference>
<dbReference type="RefSeq" id="WP_092260103.1">
    <property type="nucleotide sequence ID" value="NZ_CP047199.1"/>
</dbReference>
<keyword evidence="16" id="KW-0046">Antibiotic resistance</keyword>
<dbReference type="InterPro" id="IPR006195">
    <property type="entry name" value="aa-tRNA-synth_II"/>
</dbReference>
<dbReference type="PANTHER" id="PTHR42918:SF15">
    <property type="entry name" value="LYSINE--TRNA LIGASE, CHLOROPLASTIC_MITOCHONDRIAL"/>
    <property type="match status" value="1"/>
</dbReference>
<sequence length="1062" mass="115919">MRSHWQSHLILGAAQLSVLWLAVGIILGEINPKLVDAIYTVFFLAGLPAFPTLVLLVITSLLVSGMLRGLRAAFITYIALFPGMSALVSLGYGGAMLVGLYSYTPRDIVYTVISLVAAFGWLWCAATAIKDFPARLRRSKYAALGALVAGLGLSVVITWLLLLFFTGFGPGYGVLLAFDTALSINATTDALTVQTVAPGWITFISHAVSALAVLNALRVLLRVPAAKPATEDEYRALRRIIAASDAPGSLDYFAANDDRSTIFSRDGQAAVSFRLIGGVAVAAGDPIGRQASWTDAVNQWIKIGTHNGWILSVASTSDVGARVYQQAGMSIARLGDEAVISTEKFRLKNLPEVRRDSAAAKNAGYTVSITRQGDMSAEALAELRHVVTSWRTEKERGFTMASGRVGDPRDPRTVVVMARNAQGEPMGVLTFVPWGSRGVSLDVMLRSPQAVSGVTELMVSTLATEGPELGIERFSLNFVTFREALTRGAMLGASPLQKLLLKFLVLSSRWWQIYSLYQSNVKYQPEWVPRYLGVMDSFHAARCLISFAAGEGFLPLGGARTTTALGQPELIKQIEQEALRPALAPRQLSPLQKHRHGLVQQMRATGHEPYPARVPRNAELDQPSEDQLREGTVSVTGRVRYIRNHGGVIFADIVEGEHELQLIVERATQPAHTDFRRWVGRGDIISVTGTHGTSRTGHPSLLVQSWEMAAKCLVPVPMVASADPHTRAMLRHMDFALNPDARRIFIARCQAVAAVRSVLQEHGYLEAETPILQTIHGGANARPFRTHINAYDQNLTLRIAPELYLKRLVVGGFEKVYEIGRNFRNEGVDATHNPEFTSLEVYQAFGDWDTMRELTEEIVRAAALAVHGSLILDAPDGSSVDLGKPWPVVYVVEAVSEAVGETIDLAAPLERYQHLAQRYGLQPSSVGDLVTELYDELVEPTTVAPTFYAGFPTETSPLTMADPEQPLIAQRWDLVAFGMELGTAYTELADPVEQRARLEQQSLLAAGGDVEAMEVDEDFLTALEFGFPPTGGMGMGIDRLVLLLMSTTIREVLAFPFVKPRN</sequence>
<evidence type="ECO:0000313" key="25">
    <source>
        <dbReference type="EMBL" id="SES19590.1"/>
    </source>
</evidence>
<keyword evidence="9 21" id="KW-0547">Nucleotide-binding</keyword>
<evidence type="ECO:0000256" key="15">
    <source>
        <dbReference type="ARBA" id="ARBA00023146"/>
    </source>
</evidence>
<comment type="catalytic activity">
    <reaction evidence="19">
        <text>L-lysyl-tRNA(Lys) + a 1,2-diacyl-sn-glycero-3-phospho-(1'-sn-glycerol) = a 1,2-diacyl-sn-glycero-3-phospho-1'-(3'-O-L-lysyl)-sn-glycerol + tRNA(Lys)</text>
        <dbReference type="Rhea" id="RHEA:10668"/>
        <dbReference type="Rhea" id="RHEA-COMP:9696"/>
        <dbReference type="Rhea" id="RHEA-COMP:9697"/>
        <dbReference type="ChEBI" id="CHEBI:64716"/>
        <dbReference type="ChEBI" id="CHEBI:75792"/>
        <dbReference type="ChEBI" id="CHEBI:78442"/>
        <dbReference type="ChEBI" id="CHEBI:78529"/>
        <dbReference type="EC" id="2.3.2.3"/>
    </reaction>
</comment>
<dbReference type="GO" id="GO:0000049">
    <property type="term" value="F:tRNA binding"/>
    <property type="evidence" value="ECO:0007669"/>
    <property type="project" value="TreeGrafter"/>
</dbReference>
<dbReference type="CDD" id="cd04322">
    <property type="entry name" value="LysRS_N"/>
    <property type="match status" value="1"/>
</dbReference>
<dbReference type="AlphaFoldDB" id="A0A1H9VCS1"/>
<dbReference type="Gene3D" id="2.40.50.140">
    <property type="entry name" value="Nucleic acid-binding proteins"/>
    <property type="match status" value="1"/>
</dbReference>
<dbReference type="InterPro" id="IPR004364">
    <property type="entry name" value="Aa-tRNA-synt_II"/>
</dbReference>
<keyword evidence="13" id="KW-0443">Lipid metabolism</keyword>
<dbReference type="Gene3D" id="3.30.930.10">
    <property type="entry name" value="Bira Bifunctional Protein, Domain 2"/>
    <property type="match status" value="1"/>
</dbReference>
<keyword evidence="8 21" id="KW-0479">Metal-binding</keyword>
<name>A0A1H9VCS1_9CORY</name>
<keyword evidence="26" id="KW-1185">Reference proteome</keyword>
<keyword evidence="15 21" id="KW-0030">Aminoacyl-tRNA synthetase</keyword>
<keyword evidence="5 21" id="KW-0436">Ligase</keyword>
<dbReference type="InterPro" id="IPR018149">
    <property type="entry name" value="Lys-tRNA-synth_II_C"/>
</dbReference>
<evidence type="ECO:0000256" key="3">
    <source>
        <dbReference type="ARBA" id="ARBA00009968"/>
    </source>
</evidence>
<feature type="transmembrane region" description="Helical" evidence="23">
    <location>
        <begin position="108"/>
        <end position="129"/>
    </location>
</feature>
<proteinExistence type="inferred from homology"/>
<dbReference type="GO" id="GO:0006629">
    <property type="term" value="P:lipid metabolic process"/>
    <property type="evidence" value="ECO:0007669"/>
    <property type="project" value="UniProtKB-KW"/>
</dbReference>
<dbReference type="GO" id="GO:0050071">
    <property type="term" value="F:phosphatidylglycerol lysyltransferase activity"/>
    <property type="evidence" value="ECO:0007669"/>
    <property type="project" value="UniProtKB-EC"/>
</dbReference>
<evidence type="ECO:0000256" key="22">
    <source>
        <dbReference type="SAM" id="MobiDB-lite"/>
    </source>
</evidence>
<dbReference type="HAMAP" id="MF_00252">
    <property type="entry name" value="Lys_tRNA_synth_class2"/>
    <property type="match status" value="1"/>
</dbReference>
<dbReference type="PANTHER" id="PTHR42918">
    <property type="entry name" value="LYSYL-TRNA SYNTHETASE"/>
    <property type="match status" value="1"/>
</dbReference>
<keyword evidence="17" id="KW-0511">Multifunctional enzyme</keyword>
<evidence type="ECO:0000256" key="10">
    <source>
        <dbReference type="ARBA" id="ARBA00022840"/>
    </source>
</evidence>
<feature type="domain" description="Aminoacyl-transfer RNA synthetases class-II family profile" evidence="24">
    <location>
        <begin position="753"/>
        <end position="1060"/>
    </location>
</feature>
<keyword evidence="14 23" id="KW-0472">Membrane</keyword>
<gene>
    <name evidence="21" type="primary">lysS</name>
    <name evidence="25" type="ORF">SAMN05661109_02198</name>
</gene>
<dbReference type="InterPro" id="IPR012340">
    <property type="entry name" value="NA-bd_OB-fold"/>
</dbReference>
<evidence type="ECO:0000256" key="16">
    <source>
        <dbReference type="ARBA" id="ARBA00023251"/>
    </source>
</evidence>
<feature type="binding site" evidence="21">
    <location>
        <position position="973"/>
    </location>
    <ligand>
        <name>Mg(2+)</name>
        <dbReference type="ChEBI" id="CHEBI:18420"/>
        <label>1</label>
    </ligand>
</feature>
<evidence type="ECO:0000256" key="20">
    <source>
        <dbReference type="ARBA" id="ARBA00048573"/>
    </source>
</evidence>
<dbReference type="Proteomes" id="UP000198929">
    <property type="component" value="Unassembled WGS sequence"/>
</dbReference>
<comment type="similarity">
    <text evidence="2">In the N-terminal section; belongs to the LPG synthetase family.</text>
</comment>
<comment type="similarity">
    <text evidence="21">Belongs to the class-II aminoacyl-tRNA synthetase family.</text>
</comment>
<dbReference type="GO" id="GO:0004824">
    <property type="term" value="F:lysine-tRNA ligase activity"/>
    <property type="evidence" value="ECO:0007669"/>
    <property type="project" value="UniProtKB-UniRule"/>
</dbReference>
<keyword evidence="7 23" id="KW-0812">Transmembrane</keyword>
<dbReference type="GO" id="GO:0005524">
    <property type="term" value="F:ATP binding"/>
    <property type="evidence" value="ECO:0007669"/>
    <property type="project" value="UniProtKB-UniRule"/>
</dbReference>
<feature type="transmembrane region" description="Helical" evidence="23">
    <location>
        <begin position="38"/>
        <end position="62"/>
    </location>
</feature>
<evidence type="ECO:0000256" key="19">
    <source>
        <dbReference type="ARBA" id="ARBA00047540"/>
    </source>
</evidence>
<comment type="function">
    <text evidence="18">Catalyzes the production of L-lysyl-tRNA(Lys)transfer and the transfer of a lysyl group from L-lysyl-tRNA(Lys) to membrane-bound phosphatidylglycerol (PG), which produces lysylphosphatidylglycerol (LPG), one of the components of the bacterial membrane with a positive net charge. LPG synthesis contributes to the resistance to cationic antimicrobial peptides (CAMPs) and likely protects M.tuberculosis against the CAMPs produced by competiting microorganisms (bacteriocins). In fact, the modification of anionic phosphatidylglycerol with positively charged L-lysine results in repulsion of the peptides.</text>
</comment>
<keyword evidence="10 21" id="KW-0067">ATP-binding</keyword>
<comment type="similarity">
    <text evidence="3">In the C-terminal section; belongs to the class-II aminoacyl-tRNA synthetase family.</text>
</comment>
<dbReference type="Pfam" id="PF00152">
    <property type="entry name" value="tRNA-synt_2"/>
    <property type="match status" value="1"/>
</dbReference>
<evidence type="ECO:0000256" key="9">
    <source>
        <dbReference type="ARBA" id="ARBA00022741"/>
    </source>
</evidence>
<dbReference type="EMBL" id="FOGQ01000011">
    <property type="protein sequence ID" value="SES19590.1"/>
    <property type="molecule type" value="Genomic_DNA"/>
</dbReference>
<evidence type="ECO:0000256" key="7">
    <source>
        <dbReference type="ARBA" id="ARBA00022692"/>
    </source>
</evidence>
<feature type="binding site" evidence="21">
    <location>
        <position position="980"/>
    </location>
    <ligand>
        <name>Mg(2+)</name>
        <dbReference type="ChEBI" id="CHEBI:18420"/>
        <label>1</label>
    </ligand>
</feature>
<keyword evidence="4" id="KW-1003">Cell membrane</keyword>
<dbReference type="NCBIfam" id="NF001756">
    <property type="entry name" value="PRK00484.1"/>
    <property type="match status" value="1"/>
</dbReference>
<reference evidence="26" key="1">
    <citation type="submission" date="2016-10" db="EMBL/GenBank/DDBJ databases">
        <authorList>
            <person name="Varghese N."/>
            <person name="Submissions S."/>
        </authorList>
    </citation>
    <scope>NUCLEOTIDE SEQUENCE [LARGE SCALE GENOMIC DNA]</scope>
    <source>
        <strain evidence="26">DSM 20524</strain>
    </source>
</reference>
<feature type="region of interest" description="Disordered" evidence="22">
    <location>
        <begin position="606"/>
        <end position="628"/>
    </location>
</feature>
<dbReference type="Pfam" id="PF09924">
    <property type="entry name" value="LPG_synthase_C"/>
    <property type="match status" value="1"/>
</dbReference>
<dbReference type="InterPro" id="IPR044136">
    <property type="entry name" value="Lys-tRNA-ligase_II_N"/>
</dbReference>
<evidence type="ECO:0000256" key="4">
    <source>
        <dbReference type="ARBA" id="ARBA00022475"/>
    </source>
</evidence>
<dbReference type="Pfam" id="PF01336">
    <property type="entry name" value="tRNA_anti-codon"/>
    <property type="match status" value="1"/>
</dbReference>
<accession>A0A1H9VCS1</accession>
<dbReference type="PROSITE" id="PS50862">
    <property type="entry name" value="AA_TRNA_LIGASE_II"/>
    <property type="match status" value="1"/>
</dbReference>
<evidence type="ECO:0000256" key="12">
    <source>
        <dbReference type="ARBA" id="ARBA00022989"/>
    </source>
</evidence>
<dbReference type="GO" id="GO:0046677">
    <property type="term" value="P:response to antibiotic"/>
    <property type="evidence" value="ECO:0007669"/>
    <property type="project" value="UniProtKB-KW"/>
</dbReference>
<evidence type="ECO:0000256" key="11">
    <source>
        <dbReference type="ARBA" id="ARBA00022842"/>
    </source>
</evidence>
<dbReference type="SUPFAM" id="SSF50249">
    <property type="entry name" value="Nucleic acid-binding proteins"/>
    <property type="match status" value="1"/>
</dbReference>
<dbReference type="NCBIfam" id="NF002821">
    <property type="entry name" value="PRK02983.1"/>
    <property type="match status" value="1"/>
</dbReference>
<keyword evidence="21" id="KW-0648">Protein biosynthesis</keyword>
<dbReference type="InterPro" id="IPR004365">
    <property type="entry name" value="NA-bd_OB_tRNA"/>
</dbReference>
<evidence type="ECO:0000256" key="6">
    <source>
        <dbReference type="ARBA" id="ARBA00022679"/>
    </source>
</evidence>
<dbReference type="GO" id="GO:0005829">
    <property type="term" value="C:cytosol"/>
    <property type="evidence" value="ECO:0007669"/>
    <property type="project" value="TreeGrafter"/>
</dbReference>
<evidence type="ECO:0000256" key="8">
    <source>
        <dbReference type="ARBA" id="ARBA00022723"/>
    </source>
</evidence>
<dbReference type="InterPro" id="IPR045864">
    <property type="entry name" value="aa-tRNA-synth_II/BPL/LPL"/>
</dbReference>
<evidence type="ECO:0000256" key="1">
    <source>
        <dbReference type="ARBA" id="ARBA00004651"/>
    </source>
</evidence>
<dbReference type="EC" id="6.1.1.6" evidence="21"/>
<comment type="catalytic activity">
    <reaction evidence="20 21">
        <text>tRNA(Lys) + L-lysine + ATP = L-lysyl-tRNA(Lys) + AMP + diphosphate</text>
        <dbReference type="Rhea" id="RHEA:20792"/>
        <dbReference type="Rhea" id="RHEA-COMP:9696"/>
        <dbReference type="Rhea" id="RHEA-COMP:9697"/>
        <dbReference type="ChEBI" id="CHEBI:30616"/>
        <dbReference type="ChEBI" id="CHEBI:32551"/>
        <dbReference type="ChEBI" id="CHEBI:33019"/>
        <dbReference type="ChEBI" id="CHEBI:78442"/>
        <dbReference type="ChEBI" id="CHEBI:78529"/>
        <dbReference type="ChEBI" id="CHEBI:456215"/>
        <dbReference type="EC" id="6.1.1.6"/>
    </reaction>
</comment>
<evidence type="ECO:0000256" key="17">
    <source>
        <dbReference type="ARBA" id="ARBA00023268"/>
    </source>
</evidence>
<dbReference type="GO" id="GO:0000287">
    <property type="term" value="F:magnesium ion binding"/>
    <property type="evidence" value="ECO:0007669"/>
    <property type="project" value="UniProtKB-UniRule"/>
</dbReference>
<dbReference type="STRING" id="1121357.SAMN05661109_02198"/>
<evidence type="ECO:0000256" key="14">
    <source>
        <dbReference type="ARBA" id="ARBA00023136"/>
    </source>
</evidence>
<evidence type="ECO:0000256" key="18">
    <source>
        <dbReference type="ARBA" id="ARBA00024681"/>
    </source>
</evidence>
<evidence type="ECO:0000256" key="5">
    <source>
        <dbReference type="ARBA" id="ARBA00022598"/>
    </source>
</evidence>
<dbReference type="SUPFAM" id="SSF55681">
    <property type="entry name" value="Class II aaRS and biotin synthetases"/>
    <property type="match status" value="1"/>
</dbReference>
<organism evidence="25 26">
    <name type="scientific">Corynebacterium cystitidis DSM 20524</name>
    <dbReference type="NCBI Taxonomy" id="1121357"/>
    <lineage>
        <taxon>Bacteria</taxon>
        <taxon>Bacillati</taxon>
        <taxon>Actinomycetota</taxon>
        <taxon>Actinomycetes</taxon>
        <taxon>Mycobacteriales</taxon>
        <taxon>Corynebacteriaceae</taxon>
        <taxon>Corynebacterium</taxon>
    </lineage>
</organism>
<dbReference type="NCBIfam" id="TIGR00499">
    <property type="entry name" value="lysS_bact"/>
    <property type="match status" value="1"/>
</dbReference>
<evidence type="ECO:0000256" key="23">
    <source>
        <dbReference type="SAM" id="Phobius"/>
    </source>
</evidence>
<comment type="subcellular location">
    <subcellularLocation>
        <location evidence="1">Cell membrane</location>
        <topology evidence="1">Multi-pass membrane protein</topology>
    </subcellularLocation>
    <subcellularLocation>
        <location evidence="21">Cytoplasm</location>
    </subcellularLocation>
</comment>
<evidence type="ECO:0000259" key="24">
    <source>
        <dbReference type="PROSITE" id="PS50862"/>
    </source>
</evidence>
<feature type="transmembrane region" description="Helical" evidence="23">
    <location>
        <begin position="74"/>
        <end position="102"/>
    </location>
</feature>
<evidence type="ECO:0000256" key="2">
    <source>
        <dbReference type="ARBA" id="ARBA00005270"/>
    </source>
</evidence>
<keyword evidence="21" id="KW-0963">Cytoplasm</keyword>
<keyword evidence="6" id="KW-0808">Transferase</keyword>
<dbReference type="GO" id="GO:0006430">
    <property type="term" value="P:lysyl-tRNA aminoacylation"/>
    <property type="evidence" value="ECO:0007669"/>
    <property type="project" value="UniProtKB-UniRule"/>
</dbReference>
<comment type="cofactor">
    <cofactor evidence="21">
        <name>Mg(2+)</name>
        <dbReference type="ChEBI" id="CHEBI:18420"/>
    </cofactor>
    <text evidence="21">Binds 3 Mg(2+) ions per subunit.</text>
</comment>
<dbReference type="InterPro" id="IPR002313">
    <property type="entry name" value="Lys-tRNA-ligase_II"/>
</dbReference>